<dbReference type="Proteomes" id="UP000887565">
    <property type="component" value="Unplaced"/>
</dbReference>
<name>A0A915JE02_ROMCU</name>
<sequence>MTEINDATIRYEIVYSDQISNFTANPLFLSPSSSQSVTSTSLVQIGSDVQFKWPTATAHLFPARQSAKNAKNVVVW</sequence>
<evidence type="ECO:0000313" key="1">
    <source>
        <dbReference type="Proteomes" id="UP000887565"/>
    </source>
</evidence>
<accession>A0A915JE02</accession>
<keyword evidence="1" id="KW-1185">Reference proteome</keyword>
<dbReference type="WBParaSite" id="nRc.2.0.1.t24402-RA">
    <property type="protein sequence ID" value="nRc.2.0.1.t24402-RA"/>
    <property type="gene ID" value="nRc.2.0.1.g24402"/>
</dbReference>
<proteinExistence type="predicted"/>
<protein>
    <submittedName>
        <fullName evidence="2">Uncharacterized protein</fullName>
    </submittedName>
</protein>
<dbReference type="AlphaFoldDB" id="A0A915JE02"/>
<organism evidence="1 2">
    <name type="scientific">Romanomermis culicivorax</name>
    <name type="common">Nematode worm</name>
    <dbReference type="NCBI Taxonomy" id="13658"/>
    <lineage>
        <taxon>Eukaryota</taxon>
        <taxon>Metazoa</taxon>
        <taxon>Ecdysozoa</taxon>
        <taxon>Nematoda</taxon>
        <taxon>Enoplea</taxon>
        <taxon>Dorylaimia</taxon>
        <taxon>Mermithida</taxon>
        <taxon>Mermithoidea</taxon>
        <taxon>Mermithidae</taxon>
        <taxon>Romanomermis</taxon>
    </lineage>
</organism>
<evidence type="ECO:0000313" key="2">
    <source>
        <dbReference type="WBParaSite" id="nRc.2.0.1.t24402-RA"/>
    </source>
</evidence>
<reference evidence="2" key="1">
    <citation type="submission" date="2022-11" db="UniProtKB">
        <authorList>
            <consortium name="WormBaseParasite"/>
        </authorList>
    </citation>
    <scope>IDENTIFICATION</scope>
</reference>